<name>A0A9P4I3W7_9PEZI</name>
<keyword evidence="2" id="KW-0472">Membrane</keyword>
<keyword evidence="2" id="KW-0812">Transmembrane</keyword>
<sequence length="629" mass="63250">MWAPIRSLIGLICFGLAVDAQGGAPSAAAKNPCANCSVSFDTYQGGWWTSHSPTATIEAATVLVIQNNRTNTTRTTTIFNLPANATLPPTNSAGTIVYTKTITWDSKTITTVLAWPTGYISYQEGASWQGTIPIAPIVSGLSYQNSSHLSCSTAPPNGTFSRYPSLIPPEFPTSTRTFKDENYTAPAYQTQSFYLWEFIDTDGTHEYDVVCDSPWSVKQYDFVYPSFFPYEFCSNFLAACAATALGTVAYLTVTSTSHEDTGPTHSASPAAEHSQSSATAGGTPTSPSPKQTSTGANVGGGIASFLGAGVSKTSAAGGSSHTSASPSGSSSGSPSNGESSNNGSPSINGGSSSNDAASVNSGTASSGSSLNENSGSNSGSNSASTSKEASSNNGSNEVSNSPTYLITTNDAGETVATGNIAMTIPLTSINSGGSAQGGAGASEVSPTTPFTFTGGSITTVVTPTTDSNGSPVIVLSSTAALQVTTNSAGEQVVVLPVPATTIPLSEVPNAPTGSAAATKPFTFVSGTISEIVTPTANAAGQPVVVLFSSETLPLESVTTDGASGSSGVGGYIISGLGGGTSTATSGSSDGTKTDSTPALFTGGSGAQFAVHFWATIGVLGIVAFEIFVL</sequence>
<feature type="chain" id="PRO_5040227849" evidence="3">
    <location>
        <begin position="21"/>
        <end position="629"/>
    </location>
</feature>
<keyword evidence="5" id="KW-1185">Reference proteome</keyword>
<feature type="compositionally biased region" description="Low complexity" evidence="1">
    <location>
        <begin position="314"/>
        <end position="401"/>
    </location>
</feature>
<dbReference type="EMBL" id="ML978139">
    <property type="protein sequence ID" value="KAF2093269.1"/>
    <property type="molecule type" value="Genomic_DNA"/>
</dbReference>
<protein>
    <submittedName>
        <fullName evidence="4">Uncharacterized protein</fullName>
    </submittedName>
</protein>
<evidence type="ECO:0000313" key="5">
    <source>
        <dbReference type="Proteomes" id="UP000799772"/>
    </source>
</evidence>
<dbReference type="Proteomes" id="UP000799772">
    <property type="component" value="Unassembled WGS sequence"/>
</dbReference>
<evidence type="ECO:0000256" key="2">
    <source>
        <dbReference type="SAM" id="Phobius"/>
    </source>
</evidence>
<comment type="caution">
    <text evidence="4">The sequence shown here is derived from an EMBL/GenBank/DDBJ whole genome shotgun (WGS) entry which is preliminary data.</text>
</comment>
<evidence type="ECO:0000256" key="3">
    <source>
        <dbReference type="SAM" id="SignalP"/>
    </source>
</evidence>
<keyword evidence="2" id="KW-1133">Transmembrane helix</keyword>
<reference evidence="4" key="1">
    <citation type="journal article" date="2020" name="Stud. Mycol.">
        <title>101 Dothideomycetes genomes: a test case for predicting lifestyles and emergence of pathogens.</title>
        <authorList>
            <person name="Haridas S."/>
            <person name="Albert R."/>
            <person name="Binder M."/>
            <person name="Bloem J."/>
            <person name="Labutti K."/>
            <person name="Salamov A."/>
            <person name="Andreopoulos B."/>
            <person name="Baker S."/>
            <person name="Barry K."/>
            <person name="Bills G."/>
            <person name="Bluhm B."/>
            <person name="Cannon C."/>
            <person name="Castanera R."/>
            <person name="Culley D."/>
            <person name="Daum C."/>
            <person name="Ezra D."/>
            <person name="Gonzalez J."/>
            <person name="Henrissat B."/>
            <person name="Kuo A."/>
            <person name="Liang C."/>
            <person name="Lipzen A."/>
            <person name="Lutzoni F."/>
            <person name="Magnuson J."/>
            <person name="Mondo S."/>
            <person name="Nolan M."/>
            <person name="Ohm R."/>
            <person name="Pangilinan J."/>
            <person name="Park H.-J."/>
            <person name="Ramirez L."/>
            <person name="Alfaro M."/>
            <person name="Sun H."/>
            <person name="Tritt A."/>
            <person name="Yoshinaga Y."/>
            <person name="Zwiers L.-H."/>
            <person name="Turgeon B."/>
            <person name="Goodwin S."/>
            <person name="Spatafora J."/>
            <person name="Crous P."/>
            <person name="Grigoriev I."/>
        </authorList>
    </citation>
    <scope>NUCLEOTIDE SEQUENCE</scope>
    <source>
        <strain evidence="4">CBS 133067</strain>
    </source>
</reference>
<accession>A0A9P4I3W7</accession>
<evidence type="ECO:0000313" key="4">
    <source>
        <dbReference type="EMBL" id="KAF2093269.1"/>
    </source>
</evidence>
<organism evidence="4 5">
    <name type="scientific">Rhizodiscina lignyota</name>
    <dbReference type="NCBI Taxonomy" id="1504668"/>
    <lineage>
        <taxon>Eukaryota</taxon>
        <taxon>Fungi</taxon>
        <taxon>Dikarya</taxon>
        <taxon>Ascomycota</taxon>
        <taxon>Pezizomycotina</taxon>
        <taxon>Dothideomycetes</taxon>
        <taxon>Pleosporomycetidae</taxon>
        <taxon>Aulographales</taxon>
        <taxon>Rhizodiscinaceae</taxon>
        <taxon>Rhizodiscina</taxon>
    </lineage>
</organism>
<feature type="compositionally biased region" description="Polar residues" evidence="1">
    <location>
        <begin position="263"/>
        <end position="280"/>
    </location>
</feature>
<feature type="compositionally biased region" description="Low complexity" evidence="1">
    <location>
        <begin position="281"/>
        <end position="295"/>
    </location>
</feature>
<gene>
    <name evidence="4" type="ORF">NA57DRAFT_61782</name>
</gene>
<feature type="signal peptide" evidence="3">
    <location>
        <begin position="1"/>
        <end position="20"/>
    </location>
</feature>
<feature type="region of interest" description="Disordered" evidence="1">
    <location>
        <begin position="313"/>
        <end position="405"/>
    </location>
</feature>
<proteinExistence type="predicted"/>
<keyword evidence="3" id="KW-0732">Signal</keyword>
<feature type="transmembrane region" description="Helical" evidence="2">
    <location>
        <begin position="608"/>
        <end position="628"/>
    </location>
</feature>
<dbReference type="AlphaFoldDB" id="A0A9P4I3W7"/>
<evidence type="ECO:0000256" key="1">
    <source>
        <dbReference type="SAM" id="MobiDB-lite"/>
    </source>
</evidence>
<feature type="region of interest" description="Disordered" evidence="1">
    <location>
        <begin position="256"/>
        <end position="299"/>
    </location>
</feature>
<dbReference type="OrthoDB" id="3945824at2759"/>